<proteinExistence type="predicted"/>
<dbReference type="Pfam" id="PF22524">
    <property type="entry name" value="WHD_Nlrc4"/>
    <property type="match status" value="1"/>
</dbReference>
<dbReference type="InterPro" id="IPR027417">
    <property type="entry name" value="P-loop_NTPase"/>
</dbReference>
<dbReference type="GO" id="GO:0045087">
    <property type="term" value="P:innate immune response"/>
    <property type="evidence" value="ECO:0007669"/>
    <property type="project" value="UniProtKB-KW"/>
</dbReference>
<name>A0A663EGF1_AQUCH</name>
<evidence type="ECO:0000256" key="6">
    <source>
        <dbReference type="ARBA" id="ARBA00022859"/>
    </source>
</evidence>
<dbReference type="GeneTree" id="ENSGT00940000161744"/>
<dbReference type="PANTHER" id="PTHR47688">
    <property type="entry name" value="NLR FAMILY CARD DOMAIN-CONTAINING PROTEIN 4"/>
    <property type="match status" value="1"/>
</dbReference>
<keyword evidence="3" id="KW-0399">Innate immunity</keyword>
<accession>A0A663EGF1</accession>
<dbReference type="InterPro" id="IPR007111">
    <property type="entry name" value="NACHT_NTPase"/>
</dbReference>
<keyword evidence="4" id="KW-0547">Nucleotide-binding</keyword>
<dbReference type="InterPro" id="IPR053882">
    <property type="entry name" value="Nlrc4-like_WHD"/>
</dbReference>
<dbReference type="GO" id="GO:0051260">
    <property type="term" value="P:protein homooligomerization"/>
    <property type="evidence" value="ECO:0007669"/>
    <property type="project" value="Ensembl"/>
</dbReference>
<evidence type="ECO:0000313" key="9">
    <source>
        <dbReference type="Ensembl" id="ENSACCP00020011400.1"/>
    </source>
</evidence>
<dbReference type="InterPro" id="IPR032675">
    <property type="entry name" value="LRR_dom_sf"/>
</dbReference>
<dbReference type="Pfam" id="PF05729">
    <property type="entry name" value="NACHT"/>
    <property type="match status" value="1"/>
</dbReference>
<dbReference type="GO" id="GO:0089720">
    <property type="term" value="F:caspase binding"/>
    <property type="evidence" value="ECO:0007669"/>
    <property type="project" value="Ensembl"/>
</dbReference>
<dbReference type="InterPro" id="IPR042220">
    <property type="entry name" value="NLRC4"/>
</dbReference>
<dbReference type="GO" id="GO:0002218">
    <property type="term" value="P:activation of innate immune response"/>
    <property type="evidence" value="ECO:0007669"/>
    <property type="project" value="Ensembl"/>
</dbReference>
<feature type="domain" description="NACHT" evidence="8">
    <location>
        <begin position="151"/>
        <end position="208"/>
    </location>
</feature>
<evidence type="ECO:0000256" key="1">
    <source>
        <dbReference type="ARBA" id="ARBA00004496"/>
    </source>
</evidence>
<dbReference type="InterPro" id="IPR011029">
    <property type="entry name" value="DEATH-like_dom_sf"/>
</dbReference>
<protein>
    <submittedName>
        <fullName evidence="9">NLR family CARD domain containing 4</fullName>
    </submittedName>
</protein>
<feature type="domain" description="CARD" evidence="7">
    <location>
        <begin position="15"/>
        <end position="95"/>
    </location>
</feature>
<dbReference type="PROSITE" id="PS50209">
    <property type="entry name" value="CARD"/>
    <property type="match status" value="1"/>
</dbReference>
<evidence type="ECO:0000256" key="3">
    <source>
        <dbReference type="ARBA" id="ARBA00022588"/>
    </source>
</evidence>
<comment type="subcellular location">
    <subcellularLocation>
        <location evidence="1">Cytoplasm</location>
    </subcellularLocation>
</comment>
<dbReference type="Pfam" id="PF00619">
    <property type="entry name" value="CARD"/>
    <property type="match status" value="1"/>
</dbReference>
<dbReference type="InParanoid" id="A0A663EGF1"/>
<organism evidence="9 10">
    <name type="scientific">Aquila chrysaetos chrysaetos</name>
    <dbReference type="NCBI Taxonomy" id="223781"/>
    <lineage>
        <taxon>Eukaryota</taxon>
        <taxon>Metazoa</taxon>
        <taxon>Chordata</taxon>
        <taxon>Craniata</taxon>
        <taxon>Vertebrata</taxon>
        <taxon>Euteleostomi</taxon>
        <taxon>Archelosauria</taxon>
        <taxon>Archosauria</taxon>
        <taxon>Dinosauria</taxon>
        <taxon>Saurischia</taxon>
        <taxon>Theropoda</taxon>
        <taxon>Coelurosauria</taxon>
        <taxon>Aves</taxon>
        <taxon>Neognathae</taxon>
        <taxon>Neoaves</taxon>
        <taxon>Telluraves</taxon>
        <taxon>Accipitrimorphae</taxon>
        <taxon>Accipitriformes</taxon>
        <taxon>Accipitridae</taxon>
        <taxon>Accipitrinae</taxon>
        <taxon>Aquila</taxon>
    </lineage>
</organism>
<dbReference type="GO" id="GO:0032731">
    <property type="term" value="P:positive regulation of interleukin-1 beta production"/>
    <property type="evidence" value="ECO:0007669"/>
    <property type="project" value="Ensembl"/>
</dbReference>
<dbReference type="GO" id="GO:0016045">
    <property type="term" value="P:detection of bacterium"/>
    <property type="evidence" value="ECO:0007669"/>
    <property type="project" value="Ensembl"/>
</dbReference>
<dbReference type="GO" id="GO:0042742">
    <property type="term" value="P:defense response to bacterium"/>
    <property type="evidence" value="ECO:0007669"/>
    <property type="project" value="Ensembl"/>
</dbReference>
<dbReference type="SUPFAM" id="SSF52047">
    <property type="entry name" value="RNI-like"/>
    <property type="match status" value="1"/>
</dbReference>
<sequence length="565" mass="65047">MNPYLDISVNNITFKIHLIQRMVMITVEQIADDLLACNVISCEEVNAIACEKFEQEDSRMMSYMILNKGSEACNILVKSREKHKPFLFHELQGYLEQDKLNYLIQVLKYVDIGIIFYFGMAYTDVLLWKKNIHNSRKGQLTLNVLLEELKNPCVIEGEAGKGKTTCLKRIAVLWASENCSALKIFQFVFFISLTSTRHGIYHCLISFILNTTSSTKVLLLLDGYDEFKPPNCPEIKAMIKENHKFRNMVIIATRTGSIHKIRQFGSLIAVIGDLSEESCKKLYSVIISCAIQMGESNFHPSTQTLLFSALYDLMVEKNRYKTKEITENHMMLKKVLLASGLLNKYTAQRLKPTYRFFHKSFQEYTAGRKLCKLLTSCQEAEVKKRYNATRIILDLLKRTDQHRDNSELFSLNNVALEREYTKKSENITEKEDLRGTDKDIFVECVINFFYESSSQSALSRDFEEGFFLRSLEITLQDFNKLKKCDIKYLGKICCSAASLKLHISNSAGITGTLKEVLETCENLQDLTVESTPLTVEDQQQITTMTKLKTLYKRDLQSENLEDAWF</sequence>
<dbReference type="Ensembl" id="ENSACCT00020011899.1">
    <property type="protein sequence ID" value="ENSACCP00020011400.1"/>
    <property type="gene ID" value="ENSACCG00020007809.1"/>
</dbReference>
<dbReference type="GO" id="GO:0005886">
    <property type="term" value="C:plasma membrane"/>
    <property type="evidence" value="ECO:0007669"/>
    <property type="project" value="Ensembl"/>
</dbReference>
<dbReference type="GO" id="GO:0042803">
    <property type="term" value="F:protein homodimerization activity"/>
    <property type="evidence" value="ECO:0007669"/>
    <property type="project" value="Ensembl"/>
</dbReference>
<evidence type="ECO:0000256" key="5">
    <source>
        <dbReference type="ARBA" id="ARBA00022840"/>
    </source>
</evidence>
<dbReference type="PANTHER" id="PTHR47688:SF1">
    <property type="entry name" value="NLR FAMILY CARD DOMAIN-CONTAINING PROTEIN 4"/>
    <property type="match status" value="1"/>
</dbReference>
<reference evidence="9" key="1">
    <citation type="submission" date="2025-08" db="UniProtKB">
        <authorList>
            <consortium name="Ensembl"/>
        </authorList>
    </citation>
    <scope>IDENTIFICATION</scope>
</reference>
<dbReference type="Gene3D" id="3.80.10.10">
    <property type="entry name" value="Ribonuclease Inhibitor"/>
    <property type="match status" value="1"/>
</dbReference>
<evidence type="ECO:0000313" key="10">
    <source>
        <dbReference type="Proteomes" id="UP000472275"/>
    </source>
</evidence>
<dbReference type="GO" id="GO:0043065">
    <property type="term" value="P:positive regulation of apoptotic process"/>
    <property type="evidence" value="ECO:0007669"/>
    <property type="project" value="Ensembl"/>
</dbReference>
<evidence type="ECO:0000259" key="7">
    <source>
        <dbReference type="PROSITE" id="PS50209"/>
    </source>
</evidence>
<dbReference type="AlphaFoldDB" id="A0A663EGF1"/>
<keyword evidence="10" id="KW-1185">Reference proteome</keyword>
<keyword evidence="6" id="KW-0391">Immunity</keyword>
<dbReference type="SUPFAM" id="SSF47986">
    <property type="entry name" value="DEATH domain"/>
    <property type="match status" value="1"/>
</dbReference>
<evidence type="ECO:0000256" key="4">
    <source>
        <dbReference type="ARBA" id="ARBA00022741"/>
    </source>
</evidence>
<dbReference type="GO" id="GO:0072557">
    <property type="term" value="C:IPAF inflammasome complex"/>
    <property type="evidence" value="ECO:0007669"/>
    <property type="project" value="Ensembl"/>
</dbReference>
<keyword evidence="2" id="KW-0963">Cytoplasm</keyword>
<evidence type="ECO:0000259" key="8">
    <source>
        <dbReference type="PROSITE" id="PS50837"/>
    </source>
</evidence>
<dbReference type="GO" id="GO:0061133">
    <property type="term" value="F:endopeptidase activator activity"/>
    <property type="evidence" value="ECO:0007669"/>
    <property type="project" value="Ensembl"/>
</dbReference>
<dbReference type="CDD" id="cd01671">
    <property type="entry name" value="CARD"/>
    <property type="match status" value="1"/>
</dbReference>
<evidence type="ECO:0000256" key="2">
    <source>
        <dbReference type="ARBA" id="ARBA00022490"/>
    </source>
</evidence>
<dbReference type="InterPro" id="IPR001315">
    <property type="entry name" value="CARD"/>
</dbReference>
<dbReference type="GO" id="GO:0005524">
    <property type="term" value="F:ATP binding"/>
    <property type="evidence" value="ECO:0007669"/>
    <property type="project" value="UniProtKB-KW"/>
</dbReference>
<dbReference type="Gene3D" id="3.40.50.300">
    <property type="entry name" value="P-loop containing nucleotide triphosphate hydrolases"/>
    <property type="match status" value="1"/>
</dbReference>
<dbReference type="PROSITE" id="PS50837">
    <property type="entry name" value="NACHT"/>
    <property type="match status" value="1"/>
</dbReference>
<dbReference type="GO" id="GO:0070269">
    <property type="term" value="P:pyroptotic inflammatory response"/>
    <property type="evidence" value="ECO:0007669"/>
    <property type="project" value="Ensembl"/>
</dbReference>
<keyword evidence="5" id="KW-0067">ATP-binding</keyword>
<dbReference type="SUPFAM" id="SSF52540">
    <property type="entry name" value="P-loop containing nucleoside triphosphate hydrolases"/>
    <property type="match status" value="1"/>
</dbReference>
<dbReference type="GO" id="GO:0010954">
    <property type="term" value="P:positive regulation of protein processing"/>
    <property type="evidence" value="ECO:0007669"/>
    <property type="project" value="Ensembl"/>
</dbReference>
<dbReference type="Proteomes" id="UP000472275">
    <property type="component" value="Chromosome 13"/>
</dbReference>
<dbReference type="Gene3D" id="1.10.533.10">
    <property type="entry name" value="Death Domain, Fas"/>
    <property type="match status" value="1"/>
</dbReference>
<reference evidence="9" key="2">
    <citation type="submission" date="2025-09" db="UniProtKB">
        <authorList>
            <consortium name="Ensembl"/>
        </authorList>
    </citation>
    <scope>IDENTIFICATION</scope>
</reference>